<dbReference type="Proteomes" id="UP000515928">
    <property type="component" value="Chromosome"/>
</dbReference>
<keyword evidence="3" id="KW-0997">Cell inner membrane</keyword>
<dbReference type="GO" id="GO:0005524">
    <property type="term" value="F:ATP binding"/>
    <property type="evidence" value="ECO:0007669"/>
    <property type="project" value="UniProtKB-KW"/>
</dbReference>
<gene>
    <name evidence="9" type="ORF">H9L01_05055</name>
</gene>
<evidence type="ECO:0000256" key="1">
    <source>
        <dbReference type="ARBA" id="ARBA00022448"/>
    </source>
</evidence>
<dbReference type="KEGG" id="eio:H9L01_05055"/>
<evidence type="ECO:0000256" key="5">
    <source>
        <dbReference type="ARBA" id="ARBA00022840"/>
    </source>
</evidence>
<evidence type="ECO:0000256" key="4">
    <source>
        <dbReference type="ARBA" id="ARBA00022741"/>
    </source>
</evidence>
<dbReference type="GO" id="GO:0016887">
    <property type="term" value="F:ATP hydrolysis activity"/>
    <property type="evidence" value="ECO:0007669"/>
    <property type="project" value="InterPro"/>
</dbReference>
<evidence type="ECO:0000256" key="3">
    <source>
        <dbReference type="ARBA" id="ARBA00022519"/>
    </source>
</evidence>
<keyword evidence="7" id="KW-0472">Membrane</keyword>
<evidence type="ECO:0000256" key="2">
    <source>
        <dbReference type="ARBA" id="ARBA00022475"/>
    </source>
</evidence>
<dbReference type="RefSeq" id="WP_187534921.1">
    <property type="nucleotide sequence ID" value="NZ_CBCSHU010000022.1"/>
</dbReference>
<keyword evidence="6" id="KW-1278">Translocase</keyword>
<dbReference type="PANTHER" id="PTHR43423">
    <property type="entry name" value="ABC TRANSPORTER I FAMILY MEMBER 17"/>
    <property type="match status" value="1"/>
</dbReference>
<dbReference type="PROSITE" id="PS50893">
    <property type="entry name" value="ABC_TRANSPORTER_2"/>
    <property type="match status" value="1"/>
</dbReference>
<feature type="domain" description="ABC transporter" evidence="8">
    <location>
        <begin position="4"/>
        <end position="215"/>
    </location>
</feature>
<protein>
    <submittedName>
        <fullName evidence="9">ATP-binding cassette domain-containing protein</fullName>
    </submittedName>
</protein>
<dbReference type="PROSITE" id="PS00211">
    <property type="entry name" value="ABC_TRANSPORTER_1"/>
    <property type="match status" value="1"/>
</dbReference>
<name>A0A7G9S1K2_9FIRM</name>
<keyword evidence="10" id="KW-1185">Reference proteome</keyword>
<sequence>MNCFEIKDVNYTVKEQHILNNINIEIPEGSFTVVSGPSGSGKSTLLKMIGSLISPTSGDIIYHEKNQTSYSPQEYRQEVSYCFQTPVLFGETVRDNLKFPYEIRGLDFDEGRAQHLLDTVGLSGFIDKGINDISGGEKQRVALIRNVIFMPKVLLLDEITSALDTESKQEVWKFINKLYSEEKLTIISVTHQVDEIENATHKIIIENGSVVNYES</sequence>
<evidence type="ECO:0000313" key="9">
    <source>
        <dbReference type="EMBL" id="QNN61727.1"/>
    </source>
</evidence>
<reference evidence="9 10" key="1">
    <citation type="submission" date="2020-08" db="EMBL/GenBank/DDBJ databases">
        <title>Genome sequence of Erysipelothrix inopinata DSM 15511T.</title>
        <authorList>
            <person name="Hyun D.-W."/>
            <person name="Bae J.-W."/>
        </authorList>
    </citation>
    <scope>NUCLEOTIDE SEQUENCE [LARGE SCALE GENOMIC DNA]</scope>
    <source>
        <strain evidence="9 10">DSM 15511</strain>
    </source>
</reference>
<organism evidence="9 10">
    <name type="scientific">Erysipelothrix inopinata</name>
    <dbReference type="NCBI Taxonomy" id="225084"/>
    <lineage>
        <taxon>Bacteria</taxon>
        <taxon>Bacillati</taxon>
        <taxon>Bacillota</taxon>
        <taxon>Erysipelotrichia</taxon>
        <taxon>Erysipelotrichales</taxon>
        <taxon>Erysipelotrichaceae</taxon>
        <taxon>Erysipelothrix</taxon>
    </lineage>
</organism>
<accession>A0A7G9S1K2</accession>
<evidence type="ECO:0000313" key="10">
    <source>
        <dbReference type="Proteomes" id="UP000515928"/>
    </source>
</evidence>
<evidence type="ECO:0000259" key="8">
    <source>
        <dbReference type="PROSITE" id="PS50893"/>
    </source>
</evidence>
<proteinExistence type="predicted"/>
<dbReference type="AlphaFoldDB" id="A0A7G9S1K2"/>
<keyword evidence="1" id="KW-0813">Transport</keyword>
<keyword evidence="2" id="KW-1003">Cell membrane</keyword>
<dbReference type="EMBL" id="CP060715">
    <property type="protein sequence ID" value="QNN61727.1"/>
    <property type="molecule type" value="Genomic_DNA"/>
</dbReference>
<dbReference type="Pfam" id="PF00005">
    <property type="entry name" value="ABC_tran"/>
    <property type="match status" value="1"/>
</dbReference>
<dbReference type="InterPro" id="IPR003439">
    <property type="entry name" value="ABC_transporter-like_ATP-bd"/>
</dbReference>
<dbReference type="SUPFAM" id="SSF52540">
    <property type="entry name" value="P-loop containing nucleoside triphosphate hydrolases"/>
    <property type="match status" value="1"/>
</dbReference>
<keyword evidence="5 9" id="KW-0067">ATP-binding</keyword>
<evidence type="ECO:0000256" key="6">
    <source>
        <dbReference type="ARBA" id="ARBA00022967"/>
    </source>
</evidence>
<dbReference type="Gene3D" id="3.40.50.300">
    <property type="entry name" value="P-loop containing nucleotide triphosphate hydrolases"/>
    <property type="match status" value="1"/>
</dbReference>
<dbReference type="InterPro" id="IPR017871">
    <property type="entry name" value="ABC_transporter-like_CS"/>
</dbReference>
<dbReference type="SMART" id="SM00382">
    <property type="entry name" value="AAA"/>
    <property type="match status" value="1"/>
</dbReference>
<dbReference type="InterPro" id="IPR027417">
    <property type="entry name" value="P-loop_NTPase"/>
</dbReference>
<dbReference type="PANTHER" id="PTHR43423:SF12">
    <property type="entry name" value="IRON EXPORT ATP-BINDING PROTEIN FETA-RELATED"/>
    <property type="match status" value="1"/>
</dbReference>
<evidence type="ECO:0000256" key="7">
    <source>
        <dbReference type="ARBA" id="ARBA00023136"/>
    </source>
</evidence>
<keyword evidence="4" id="KW-0547">Nucleotide-binding</keyword>
<dbReference type="InterPro" id="IPR003593">
    <property type="entry name" value="AAA+_ATPase"/>
</dbReference>